<reference evidence="1 2" key="1">
    <citation type="journal article" date="2015" name="Genome Announc.">
        <title>Expanding the biotechnology potential of lactobacilli through comparative genomics of 213 strains and associated genera.</title>
        <authorList>
            <person name="Sun Z."/>
            <person name="Harris H.M."/>
            <person name="McCann A."/>
            <person name="Guo C."/>
            <person name="Argimon S."/>
            <person name="Zhang W."/>
            <person name="Yang X."/>
            <person name="Jeffery I.B."/>
            <person name="Cooney J.C."/>
            <person name="Kagawa T.F."/>
            <person name="Liu W."/>
            <person name="Song Y."/>
            <person name="Salvetti E."/>
            <person name="Wrobel A."/>
            <person name="Rasinkangas P."/>
            <person name="Parkhill J."/>
            <person name="Rea M.C."/>
            <person name="O'Sullivan O."/>
            <person name="Ritari J."/>
            <person name="Douillard F.P."/>
            <person name="Paul Ross R."/>
            <person name="Yang R."/>
            <person name="Briner A.E."/>
            <person name="Felis G.E."/>
            <person name="de Vos W.M."/>
            <person name="Barrangou R."/>
            <person name="Klaenhammer T.R."/>
            <person name="Caufield P.W."/>
            <person name="Cui Y."/>
            <person name="Zhang H."/>
            <person name="O'Toole P.W."/>
        </authorList>
    </citation>
    <scope>NUCLEOTIDE SEQUENCE [LARGE SCALE GENOMIC DNA]</scope>
    <source>
        <strain evidence="1 2">DSM 20593</strain>
    </source>
</reference>
<proteinExistence type="predicted"/>
<accession>A0A0R2JNG9</accession>
<sequence>MTLLEEKIHLLNTQKHDVELDKQVSDIIEQYEPSISAELSAFFVGHSIDGYMNTNILKTAPKTSDISKLKQWVKPIHKINEKQVNKRKLAYVSLGLADMEMYIQSMVGLLLLPTGMYLYQMFTEELSKQFTDECQRQGGQQRGLKSDVAKRLSKISFNDLKPEQAFWKSFDLTVANLSLELNEAVKQGVSSQEWQKIVGG</sequence>
<evidence type="ECO:0000313" key="1">
    <source>
        <dbReference type="EMBL" id="KRN75668.1"/>
    </source>
</evidence>
<keyword evidence="2" id="KW-1185">Reference proteome</keyword>
<dbReference type="RefSeq" id="WP_057753423.1">
    <property type="nucleotide sequence ID" value="NZ_JQBP01000001.1"/>
</dbReference>
<dbReference type="OrthoDB" id="2148157at2"/>
<evidence type="ECO:0000313" key="2">
    <source>
        <dbReference type="Proteomes" id="UP000051655"/>
    </source>
</evidence>
<gene>
    <name evidence="1" type="ORF">IV73_GL000162</name>
</gene>
<name>A0A0R2JNG9_9LACO</name>
<dbReference type="AlphaFoldDB" id="A0A0R2JNG9"/>
<protein>
    <submittedName>
        <fullName evidence="1">Uncharacterized protein</fullName>
    </submittedName>
</protein>
<dbReference type="PATRIC" id="fig|1616.3.peg.168"/>
<dbReference type="STRING" id="1616.IV73_GL000162"/>
<organism evidence="1 2">
    <name type="scientific">Weissella kandleri</name>
    <dbReference type="NCBI Taxonomy" id="1616"/>
    <lineage>
        <taxon>Bacteria</taxon>
        <taxon>Bacillati</taxon>
        <taxon>Bacillota</taxon>
        <taxon>Bacilli</taxon>
        <taxon>Lactobacillales</taxon>
        <taxon>Lactobacillaceae</taxon>
        <taxon>Weissella</taxon>
    </lineage>
</organism>
<comment type="caution">
    <text evidence="1">The sequence shown here is derived from an EMBL/GenBank/DDBJ whole genome shotgun (WGS) entry which is preliminary data.</text>
</comment>
<dbReference type="Proteomes" id="UP000051655">
    <property type="component" value="Unassembled WGS sequence"/>
</dbReference>
<dbReference type="EMBL" id="JQBP01000001">
    <property type="protein sequence ID" value="KRN75668.1"/>
    <property type="molecule type" value="Genomic_DNA"/>
</dbReference>